<dbReference type="RefSeq" id="WP_347287385.1">
    <property type="nucleotide sequence ID" value="NZ_JAUZQE010000033.1"/>
</dbReference>
<organism evidence="2 3">
    <name type="scientific">Yanghanlia caeni</name>
    <dbReference type="NCBI Taxonomy" id="3064283"/>
    <lineage>
        <taxon>Bacteria</taxon>
        <taxon>Pseudomonadati</taxon>
        <taxon>Pseudomonadota</taxon>
        <taxon>Betaproteobacteria</taxon>
        <taxon>Burkholderiales</taxon>
        <taxon>Alcaligenaceae</taxon>
        <taxon>Yanghanlia</taxon>
    </lineage>
</organism>
<dbReference type="EC" id="3.5.-.-" evidence="2"/>
<accession>A0ABU1D8J3</accession>
<dbReference type="InterPro" id="IPR011059">
    <property type="entry name" value="Metal-dep_hydrolase_composite"/>
</dbReference>
<evidence type="ECO:0000313" key="2">
    <source>
        <dbReference type="EMBL" id="MDR4126690.1"/>
    </source>
</evidence>
<evidence type="ECO:0000259" key="1">
    <source>
        <dbReference type="Pfam" id="PF07969"/>
    </source>
</evidence>
<gene>
    <name evidence="2" type="ORF">Q8947_11940</name>
</gene>
<dbReference type="PANTHER" id="PTHR22642:SF2">
    <property type="entry name" value="PROTEIN LONG AFTER FAR-RED 3"/>
    <property type="match status" value="1"/>
</dbReference>
<keyword evidence="3" id="KW-1185">Reference proteome</keyword>
<dbReference type="Gene3D" id="2.30.40.10">
    <property type="entry name" value="Urease, subunit C, domain 1"/>
    <property type="match status" value="1"/>
</dbReference>
<dbReference type="Gene3D" id="3.20.20.140">
    <property type="entry name" value="Metal-dependent hydrolases"/>
    <property type="match status" value="1"/>
</dbReference>
<evidence type="ECO:0000313" key="3">
    <source>
        <dbReference type="Proteomes" id="UP001232156"/>
    </source>
</evidence>
<dbReference type="EMBL" id="JAUZQE010000033">
    <property type="protein sequence ID" value="MDR4126690.1"/>
    <property type="molecule type" value="Genomic_DNA"/>
</dbReference>
<keyword evidence="2" id="KW-0378">Hydrolase</keyword>
<proteinExistence type="predicted"/>
<sequence>MCRNCAIVHRFHANTSFTPPSRFSFPGVNRRQFLTAGLLGAAGLAAAVPARMARATDEAQGPASVVFRGGRVYTLEAERPWAEAVAVRGRSIVAVGSNADVEPFIGPGTRVIELDGRMMLPGFVEAHIHPTLGSFFTGGLDLQVPSRNDALAAIARYAKENPSGLVRGFGWRADMFPPEGPTRADLDRIIPDRPAFFFNIDVHSLWMNSKAIEAAGITRDTPDPVPGFSYFKRDTTGELTGYVLETPAVMAVVEKLAPITYESMKGWLQEWLGKASAAGITTVFDTGAMPLDGDQLNTFGLYIDLERQQRLPLRVKACYMVSKPDIEREVERAIELRSRVSTELVQVSALKIIGDGTAEGYTAVLLDPYSDKPETVVKAPYGREQLQAMVSRADAAGLDVHIHAFGDGLTRMALDAIEAAMGANPPRDRRHGLAHLVYVDDADIARFGKLGVVAQLSANWMSADPDTTRILPQRLGERARRMLRPKAVLDAGGIVAFGTDWPAAGYYSTYKPLESIQVAITRQQLDDPAAPVLEPADERLSLEQAIRANTMGGAYQLRMEDQIGSIRAGKLADLVVLRKNLFEVGKHEVARVPVDMTMMNGRFTYEAAA</sequence>
<dbReference type="SUPFAM" id="SSF51338">
    <property type="entry name" value="Composite domain of metallo-dependent hydrolases"/>
    <property type="match status" value="1"/>
</dbReference>
<dbReference type="PROSITE" id="PS51318">
    <property type="entry name" value="TAT"/>
    <property type="match status" value="1"/>
</dbReference>
<dbReference type="Gene3D" id="3.10.310.70">
    <property type="match status" value="1"/>
</dbReference>
<dbReference type="GO" id="GO:0016787">
    <property type="term" value="F:hydrolase activity"/>
    <property type="evidence" value="ECO:0007669"/>
    <property type="project" value="UniProtKB-KW"/>
</dbReference>
<dbReference type="PANTHER" id="PTHR22642">
    <property type="entry name" value="IMIDAZOLONEPROPIONASE"/>
    <property type="match status" value="1"/>
</dbReference>
<comment type="caution">
    <text evidence="2">The sequence shown here is derived from an EMBL/GenBank/DDBJ whole genome shotgun (WGS) entry which is preliminary data.</text>
</comment>
<dbReference type="InterPro" id="IPR032466">
    <property type="entry name" value="Metal_Hydrolase"/>
</dbReference>
<protein>
    <submittedName>
        <fullName evidence="2">Amidohydrolase</fullName>
        <ecNumber evidence="2">3.5.-.-</ecNumber>
    </submittedName>
</protein>
<feature type="domain" description="Amidohydrolase 3" evidence="1">
    <location>
        <begin position="110"/>
        <end position="605"/>
    </location>
</feature>
<dbReference type="InterPro" id="IPR033932">
    <property type="entry name" value="YtcJ-like"/>
</dbReference>
<dbReference type="SUPFAM" id="SSF51556">
    <property type="entry name" value="Metallo-dependent hydrolases"/>
    <property type="match status" value="1"/>
</dbReference>
<reference evidence="2 3" key="1">
    <citation type="submission" date="2023-08" db="EMBL/GenBank/DDBJ databases">
        <title>Alcaligenaceae gen. nov., a novel taxon isolated from the sludge of Yixing Pesticide Factory.</title>
        <authorList>
            <person name="Ruan L."/>
        </authorList>
    </citation>
    <scope>NUCLEOTIDE SEQUENCE [LARGE SCALE GENOMIC DNA]</scope>
    <source>
        <strain evidence="2 3">LG-2</strain>
    </source>
</reference>
<dbReference type="Proteomes" id="UP001232156">
    <property type="component" value="Unassembled WGS sequence"/>
</dbReference>
<dbReference type="InterPro" id="IPR013108">
    <property type="entry name" value="Amidohydro_3"/>
</dbReference>
<name>A0ABU1D8J3_9BURK</name>
<dbReference type="Pfam" id="PF07969">
    <property type="entry name" value="Amidohydro_3"/>
    <property type="match status" value="1"/>
</dbReference>
<dbReference type="CDD" id="cd01300">
    <property type="entry name" value="YtcJ_like"/>
    <property type="match status" value="1"/>
</dbReference>
<dbReference type="InterPro" id="IPR006311">
    <property type="entry name" value="TAT_signal"/>
</dbReference>